<proteinExistence type="predicted"/>
<evidence type="ECO:0000313" key="3">
    <source>
        <dbReference type="Proteomes" id="UP000501690"/>
    </source>
</evidence>
<feature type="region of interest" description="Disordered" evidence="1">
    <location>
        <begin position="1"/>
        <end position="26"/>
    </location>
</feature>
<dbReference type="AlphaFoldDB" id="A0A4D6MPJ1"/>
<evidence type="ECO:0000313" key="2">
    <source>
        <dbReference type="EMBL" id="QCE03356.1"/>
    </source>
</evidence>
<dbReference type="EMBL" id="CP039352">
    <property type="protein sequence ID" value="QCE03356.1"/>
    <property type="molecule type" value="Genomic_DNA"/>
</dbReference>
<reference evidence="2 3" key="1">
    <citation type="submission" date="2019-04" db="EMBL/GenBank/DDBJ databases">
        <title>An improved genome assembly and genetic linkage map for asparagus bean, Vigna unguiculata ssp. sesquipedialis.</title>
        <authorList>
            <person name="Xia Q."/>
            <person name="Zhang R."/>
            <person name="Dong Y."/>
        </authorList>
    </citation>
    <scope>NUCLEOTIDE SEQUENCE [LARGE SCALE GENOMIC DNA]</scope>
    <source>
        <tissue evidence="2">Leaf</tissue>
    </source>
</reference>
<dbReference type="Proteomes" id="UP000501690">
    <property type="component" value="Linkage Group LG8"/>
</dbReference>
<sequence>MARTRGTFVPRGDPSSLHAKAFEQEPRRRPTNLLVEEVRVVMDIVVHQLMEKLVHQQVMEKLLHHQQLL</sequence>
<name>A0A4D6MPJ1_VIGUN</name>
<gene>
    <name evidence="2" type="ORF">DEO72_LG8g1380</name>
</gene>
<protein>
    <submittedName>
        <fullName evidence="2">Uncharacterized protein</fullName>
    </submittedName>
</protein>
<keyword evidence="3" id="KW-1185">Reference proteome</keyword>
<organism evidence="2 3">
    <name type="scientific">Vigna unguiculata</name>
    <name type="common">Cowpea</name>
    <dbReference type="NCBI Taxonomy" id="3917"/>
    <lineage>
        <taxon>Eukaryota</taxon>
        <taxon>Viridiplantae</taxon>
        <taxon>Streptophyta</taxon>
        <taxon>Embryophyta</taxon>
        <taxon>Tracheophyta</taxon>
        <taxon>Spermatophyta</taxon>
        <taxon>Magnoliopsida</taxon>
        <taxon>eudicotyledons</taxon>
        <taxon>Gunneridae</taxon>
        <taxon>Pentapetalae</taxon>
        <taxon>rosids</taxon>
        <taxon>fabids</taxon>
        <taxon>Fabales</taxon>
        <taxon>Fabaceae</taxon>
        <taxon>Papilionoideae</taxon>
        <taxon>50 kb inversion clade</taxon>
        <taxon>NPAAA clade</taxon>
        <taxon>indigoferoid/millettioid clade</taxon>
        <taxon>Phaseoleae</taxon>
        <taxon>Vigna</taxon>
    </lineage>
</organism>
<evidence type="ECO:0000256" key="1">
    <source>
        <dbReference type="SAM" id="MobiDB-lite"/>
    </source>
</evidence>
<accession>A0A4D6MPJ1</accession>